<protein>
    <recommendedName>
        <fullName evidence="2">Cytokinin riboside 5'-monophosphate phosphoribohydrolase</fullName>
        <ecNumber evidence="2">3.2.2.n1</ecNumber>
    </recommendedName>
</protein>
<accession>A0A161JP88</accession>
<name>A0A161JP88_9CORY</name>
<dbReference type="PANTHER" id="PTHR31223:SF70">
    <property type="entry name" value="LOG FAMILY PROTEIN YJL055W"/>
    <property type="match status" value="1"/>
</dbReference>
<gene>
    <name evidence="3" type="ORF">N24_2450</name>
</gene>
<dbReference type="SUPFAM" id="SSF102405">
    <property type="entry name" value="MCP/YpsA-like"/>
    <property type="match status" value="1"/>
</dbReference>
<dbReference type="GO" id="GO:0005829">
    <property type="term" value="C:cytosol"/>
    <property type="evidence" value="ECO:0007669"/>
    <property type="project" value="TreeGrafter"/>
</dbReference>
<organism evidence="3 4">
    <name type="scientific">Corynebacterium suranareeae</name>
    <dbReference type="NCBI Taxonomy" id="2506452"/>
    <lineage>
        <taxon>Bacteria</taxon>
        <taxon>Bacillati</taxon>
        <taxon>Actinomycetota</taxon>
        <taxon>Actinomycetes</taxon>
        <taxon>Mycobacteriales</taxon>
        <taxon>Corynebacteriaceae</taxon>
        <taxon>Corynebacterium</taxon>
    </lineage>
</organism>
<keyword evidence="2" id="KW-0203">Cytokinin biosynthesis</keyword>
<dbReference type="InterPro" id="IPR031100">
    <property type="entry name" value="LOG_fam"/>
</dbReference>
<comment type="similarity">
    <text evidence="1 2">Belongs to the LOG family.</text>
</comment>
<sequence length="207" mass="22903">MKQCATCSNLERMTSLFDAPTLQRVTVFTGSALGSSSLYTQSAQVLAKTAVEHGIDLVYGGGKVGLMGVVADAFLESGGEAFGVITESLMNGELGHEKLTELEIVPDMHIRKRRMAELGDGFIAMPGGAGTLEELFEVWTWQQLGIHHKPVALYDVDGFWQPLLEMLEQMTQRGFIKRDFFDCLIVESDPHELLKAMQNWTPPAPKW</sequence>
<evidence type="ECO:0000313" key="4">
    <source>
        <dbReference type="Proteomes" id="UP000218244"/>
    </source>
</evidence>
<dbReference type="EC" id="3.2.2.n1" evidence="2"/>
<dbReference type="Proteomes" id="UP000218244">
    <property type="component" value="Chromosome"/>
</dbReference>
<dbReference type="GO" id="GO:0009691">
    <property type="term" value="P:cytokinin biosynthetic process"/>
    <property type="evidence" value="ECO:0007669"/>
    <property type="project" value="UniProtKB-UniRule"/>
</dbReference>
<dbReference type="Pfam" id="PF03641">
    <property type="entry name" value="Lysine_decarbox"/>
    <property type="match status" value="1"/>
</dbReference>
<dbReference type="EMBL" id="AP017369">
    <property type="protein sequence ID" value="BAU96712.1"/>
    <property type="molecule type" value="Genomic_DNA"/>
</dbReference>
<comment type="catalytic activity">
    <reaction evidence="2">
        <text>9-ribosyl-trans-zeatin 5'-phosphate + H2O = trans-zeatin + D-ribose 5-phosphate</text>
        <dbReference type="Rhea" id="RHEA:48564"/>
        <dbReference type="ChEBI" id="CHEBI:15377"/>
        <dbReference type="ChEBI" id="CHEBI:16522"/>
        <dbReference type="ChEBI" id="CHEBI:78346"/>
        <dbReference type="ChEBI" id="CHEBI:87947"/>
        <dbReference type="EC" id="3.2.2.n1"/>
    </reaction>
</comment>
<dbReference type="NCBIfam" id="TIGR00730">
    <property type="entry name" value="Rossman fold protein, TIGR00730 family"/>
    <property type="match status" value="1"/>
</dbReference>
<dbReference type="KEGG" id="csur:N24_2450"/>
<keyword evidence="2" id="KW-0378">Hydrolase</keyword>
<dbReference type="GO" id="GO:0102682">
    <property type="term" value="F:cytokinin riboside 5'-monophosphate phosphoribohydrolase activity"/>
    <property type="evidence" value="ECO:0007669"/>
    <property type="project" value="RHEA"/>
</dbReference>
<evidence type="ECO:0000313" key="3">
    <source>
        <dbReference type="EMBL" id="BAU96712.1"/>
    </source>
</evidence>
<comment type="catalytic activity">
    <reaction evidence="2">
        <text>N(6)-(dimethylallyl)adenosine 5'-phosphate + H2O = N(6)-dimethylallyladenine + D-ribose 5-phosphate</text>
        <dbReference type="Rhea" id="RHEA:48560"/>
        <dbReference type="ChEBI" id="CHEBI:15377"/>
        <dbReference type="ChEBI" id="CHEBI:17660"/>
        <dbReference type="ChEBI" id="CHEBI:57526"/>
        <dbReference type="ChEBI" id="CHEBI:78346"/>
        <dbReference type="EC" id="3.2.2.n1"/>
    </reaction>
</comment>
<proteinExistence type="inferred from homology"/>
<keyword evidence="4" id="KW-1185">Reference proteome</keyword>
<evidence type="ECO:0000256" key="1">
    <source>
        <dbReference type="ARBA" id="ARBA00006763"/>
    </source>
</evidence>
<evidence type="ECO:0000256" key="2">
    <source>
        <dbReference type="RuleBase" id="RU363015"/>
    </source>
</evidence>
<dbReference type="Gene3D" id="3.40.50.450">
    <property type="match status" value="1"/>
</dbReference>
<reference evidence="3 4" key="1">
    <citation type="submission" date="2016-02" db="EMBL/GenBank/DDBJ databases">
        <title>Corynebacterium glutamicum N24 whole genome sequencing project.</title>
        <authorList>
            <person name="Matsutani M."/>
            <person name="Nangtapong N."/>
            <person name="Yakushi T."/>
            <person name="Matsushita K."/>
        </authorList>
    </citation>
    <scope>NUCLEOTIDE SEQUENCE [LARGE SCALE GENOMIC DNA]</scope>
    <source>
        <strain evidence="3 4">N24</strain>
    </source>
</reference>
<dbReference type="AlphaFoldDB" id="A0A161JP88"/>
<dbReference type="PANTHER" id="PTHR31223">
    <property type="entry name" value="LOG FAMILY PROTEIN YJL055W"/>
    <property type="match status" value="1"/>
</dbReference>
<dbReference type="InterPro" id="IPR005269">
    <property type="entry name" value="LOG"/>
</dbReference>